<organism evidence="1">
    <name type="scientific">Siphoviridae sp. ctrvp54</name>
    <dbReference type="NCBI Taxonomy" id="2825690"/>
    <lineage>
        <taxon>Viruses</taxon>
        <taxon>Duplodnaviria</taxon>
        <taxon>Heunggongvirae</taxon>
        <taxon>Uroviricota</taxon>
        <taxon>Caudoviricetes</taxon>
    </lineage>
</organism>
<proteinExistence type="predicted"/>
<evidence type="ECO:0000313" key="1">
    <source>
        <dbReference type="EMBL" id="DAE02838.1"/>
    </source>
</evidence>
<sequence>METKMYIEGRYMFDAVSLALANSFRKKGTQPMNWLEEPYRIIPFTEEEEKARQEEERRKAIEFFNAMIPKNKGGDENG</sequence>
<name>A0A8S5P6X3_9CAUD</name>
<reference evidence="1" key="1">
    <citation type="journal article" date="2021" name="Proc. Natl. Acad. Sci. U.S.A.">
        <title>A Catalog of Tens of Thousands of Viruses from Human Metagenomes Reveals Hidden Associations with Chronic Diseases.</title>
        <authorList>
            <person name="Tisza M.J."/>
            <person name="Buck C.B."/>
        </authorList>
    </citation>
    <scope>NUCLEOTIDE SEQUENCE</scope>
    <source>
        <strain evidence="1">Ctrvp54</strain>
    </source>
</reference>
<dbReference type="EMBL" id="BK015354">
    <property type="protein sequence ID" value="DAE02838.1"/>
    <property type="molecule type" value="Genomic_DNA"/>
</dbReference>
<protein>
    <submittedName>
        <fullName evidence="1">Uncharacterized protein</fullName>
    </submittedName>
</protein>
<accession>A0A8S5P6X3</accession>